<evidence type="ECO:0000313" key="8">
    <source>
        <dbReference type="EMBL" id="SAI72567.1"/>
    </source>
</evidence>
<dbReference type="AlphaFoldDB" id="A0A157K6U3"/>
<name>A0A157K6U3_9BORD</name>
<dbReference type="InterPro" id="IPR000847">
    <property type="entry name" value="LysR_HTH_N"/>
</dbReference>
<keyword evidence="5" id="KW-0804">Transcription</keyword>
<dbReference type="Gene3D" id="3.40.190.290">
    <property type="match status" value="1"/>
</dbReference>
<evidence type="ECO:0000256" key="2">
    <source>
        <dbReference type="ARBA" id="ARBA00023015"/>
    </source>
</evidence>
<evidence type="ECO:0000256" key="5">
    <source>
        <dbReference type="ARBA" id="ARBA00023163"/>
    </source>
</evidence>
<dbReference type="OrthoDB" id="8587114at2"/>
<evidence type="ECO:0000256" key="3">
    <source>
        <dbReference type="ARBA" id="ARBA00023125"/>
    </source>
</evidence>
<feature type="domain" description="HTH lysR-type" evidence="7">
    <location>
        <begin position="1"/>
        <end position="60"/>
    </location>
</feature>
<keyword evidence="3" id="KW-0238">DNA-binding</keyword>
<dbReference type="eggNOG" id="COG0583">
    <property type="taxonomic scope" value="Bacteria"/>
</dbReference>
<dbReference type="FunFam" id="1.10.10.10:FF:000001">
    <property type="entry name" value="LysR family transcriptional regulator"/>
    <property type="match status" value="1"/>
</dbReference>
<dbReference type="Proteomes" id="UP000076825">
    <property type="component" value="Chromosome 1"/>
</dbReference>
<dbReference type="InterPro" id="IPR036388">
    <property type="entry name" value="WH-like_DNA-bd_sf"/>
</dbReference>
<dbReference type="STRING" id="123899.SAMEA3906487_03272"/>
<organism evidence="8 9">
    <name type="scientific">Bordetella trematum</name>
    <dbReference type="NCBI Taxonomy" id="123899"/>
    <lineage>
        <taxon>Bacteria</taxon>
        <taxon>Pseudomonadati</taxon>
        <taxon>Pseudomonadota</taxon>
        <taxon>Betaproteobacteria</taxon>
        <taxon>Burkholderiales</taxon>
        <taxon>Alcaligenaceae</taxon>
        <taxon>Bordetella</taxon>
    </lineage>
</organism>
<keyword evidence="2" id="KW-0805">Transcription regulation</keyword>
<dbReference type="GO" id="GO:2000142">
    <property type="term" value="P:regulation of DNA-templated transcription initiation"/>
    <property type="evidence" value="ECO:0007669"/>
    <property type="project" value="TreeGrafter"/>
</dbReference>
<dbReference type="GO" id="GO:0003700">
    <property type="term" value="F:DNA-binding transcription factor activity"/>
    <property type="evidence" value="ECO:0007669"/>
    <property type="project" value="InterPro"/>
</dbReference>
<dbReference type="RefSeq" id="WP_063492270.1">
    <property type="nucleotide sequence ID" value="NZ_CP016340.1"/>
</dbReference>
<accession>A0A157K6U3</accession>
<feature type="signal peptide" evidence="6">
    <location>
        <begin position="1"/>
        <end position="24"/>
    </location>
</feature>
<dbReference type="SUPFAM" id="SSF53850">
    <property type="entry name" value="Periplasmic binding protein-like II"/>
    <property type="match status" value="1"/>
</dbReference>
<protein>
    <submittedName>
        <fullName evidence="8">LysR family transcriptional regulator</fullName>
    </submittedName>
</protein>
<dbReference type="InterPro" id="IPR005119">
    <property type="entry name" value="LysR_subst-bd"/>
</dbReference>
<gene>
    <name evidence="8" type="primary">cynR_14</name>
    <name evidence="8" type="ORF">SAMEA3906487_03272</name>
</gene>
<evidence type="ECO:0000256" key="4">
    <source>
        <dbReference type="ARBA" id="ARBA00023159"/>
    </source>
</evidence>
<dbReference type="Gene3D" id="1.10.10.10">
    <property type="entry name" value="Winged helix-like DNA-binding domain superfamily/Winged helix DNA-binding domain"/>
    <property type="match status" value="1"/>
</dbReference>
<evidence type="ECO:0000313" key="9">
    <source>
        <dbReference type="Proteomes" id="UP000076825"/>
    </source>
</evidence>
<dbReference type="PROSITE" id="PS51257">
    <property type="entry name" value="PROKAR_LIPOPROTEIN"/>
    <property type="match status" value="1"/>
</dbReference>
<comment type="similarity">
    <text evidence="1">Belongs to the LysR transcriptional regulatory family.</text>
</comment>
<feature type="chain" id="PRO_5009816448" evidence="6">
    <location>
        <begin position="25"/>
        <end position="304"/>
    </location>
</feature>
<sequence length="304" mass="32643">MTISVRAMQCFVAVCSCGSISAAAARLHLAQPALSLVMRNLEEEMGVTLLQRSSRGVTPTAAGLRMLAHAREILGRIEAARNDVRDDQSVPRGTVALAMSMSIARLLTVPLLQFSLAHWPGVYIKIIEASTGYIPGFVSSGHVDLGLTFGDEGGVDLQFEPVVEEELVLVSPPGTPIDPVVRVDGKPGVTVAQLADLPMVLPGEPHSLRRLLERYQHHQNLRFQVIAEANAIAQLVHLAAAGLAHTIVSLASCRQEAERGEVVVRRIGPQGLRRPVFLCSSSTVPSSIATRAVAEKVKMLLQTH</sequence>
<evidence type="ECO:0000259" key="7">
    <source>
        <dbReference type="PROSITE" id="PS50931"/>
    </source>
</evidence>
<dbReference type="PANTHER" id="PTHR30293:SF0">
    <property type="entry name" value="NITROGEN ASSIMILATION REGULATORY PROTEIN NAC"/>
    <property type="match status" value="1"/>
</dbReference>
<keyword evidence="6" id="KW-0732">Signal</keyword>
<dbReference type="PRINTS" id="PR00039">
    <property type="entry name" value="HTHLYSR"/>
</dbReference>
<dbReference type="Pfam" id="PF03466">
    <property type="entry name" value="LysR_substrate"/>
    <property type="match status" value="1"/>
</dbReference>
<proteinExistence type="inferred from homology"/>
<dbReference type="SUPFAM" id="SSF46785">
    <property type="entry name" value="Winged helix' DNA-binding domain"/>
    <property type="match status" value="1"/>
</dbReference>
<dbReference type="GO" id="GO:0003677">
    <property type="term" value="F:DNA binding"/>
    <property type="evidence" value="ECO:0007669"/>
    <property type="project" value="UniProtKB-KW"/>
</dbReference>
<evidence type="ECO:0000256" key="6">
    <source>
        <dbReference type="SAM" id="SignalP"/>
    </source>
</evidence>
<keyword evidence="4" id="KW-0010">Activator</keyword>
<dbReference type="KEGG" id="btrm:SAMEA390648703272"/>
<reference evidence="8 9" key="1">
    <citation type="submission" date="2016-04" db="EMBL/GenBank/DDBJ databases">
        <authorList>
            <consortium name="Pathogen Informatics"/>
        </authorList>
    </citation>
    <scope>NUCLEOTIDE SEQUENCE [LARGE SCALE GENOMIC DNA]</scope>
    <source>
        <strain evidence="8 9">H044680328</strain>
    </source>
</reference>
<dbReference type="EMBL" id="LT546645">
    <property type="protein sequence ID" value="SAI72567.1"/>
    <property type="molecule type" value="Genomic_DNA"/>
</dbReference>
<dbReference type="PANTHER" id="PTHR30293">
    <property type="entry name" value="TRANSCRIPTIONAL REGULATORY PROTEIN NAC-RELATED"/>
    <property type="match status" value="1"/>
</dbReference>
<dbReference type="Pfam" id="PF00126">
    <property type="entry name" value="HTH_1"/>
    <property type="match status" value="1"/>
</dbReference>
<dbReference type="InterPro" id="IPR036390">
    <property type="entry name" value="WH_DNA-bd_sf"/>
</dbReference>
<dbReference type="PATRIC" id="fig|123899.6.peg.3269"/>
<dbReference type="GeneID" id="56589488"/>
<dbReference type="PROSITE" id="PS50931">
    <property type="entry name" value="HTH_LYSR"/>
    <property type="match status" value="1"/>
</dbReference>
<keyword evidence="9" id="KW-1185">Reference proteome</keyword>
<evidence type="ECO:0000256" key="1">
    <source>
        <dbReference type="ARBA" id="ARBA00009437"/>
    </source>
</evidence>